<dbReference type="Pfam" id="PF00583">
    <property type="entry name" value="Acetyltransf_1"/>
    <property type="match status" value="1"/>
</dbReference>
<dbReference type="GO" id="GO:0016746">
    <property type="term" value="F:acyltransferase activity"/>
    <property type="evidence" value="ECO:0007669"/>
    <property type="project" value="UniProtKB-KW"/>
</dbReference>
<dbReference type="EMBL" id="JAHOPB010000001">
    <property type="protein sequence ID" value="MBU8874765.1"/>
    <property type="molecule type" value="Genomic_DNA"/>
</dbReference>
<keyword evidence="2" id="KW-0012">Acyltransferase</keyword>
<dbReference type="CDD" id="cd04301">
    <property type="entry name" value="NAT_SF"/>
    <property type="match status" value="1"/>
</dbReference>
<keyword evidence="2" id="KW-0808">Transferase</keyword>
<name>A0ABS6IK01_9HYPH</name>
<dbReference type="EC" id="2.3.1.-" evidence="2"/>
<comment type="caution">
    <text evidence="2">The sequence shown here is derived from an EMBL/GenBank/DDBJ whole genome shotgun (WGS) entry which is preliminary data.</text>
</comment>
<sequence length="150" mass="16025">MIRPCTVAELEAAPTFADMLAEYAAESAIEGMPPPSARMETYHALSDMGALHVLAAWAGDTLAGFITVLAAPLPHYGRTVAVSESFFVAKAHRSTGAGLKLLHAAEDRARELGSPGLLVSAPFEGDLFKVLPRVGYAETNRVFFKKVSHE</sequence>
<dbReference type="PROSITE" id="PS51186">
    <property type="entry name" value="GNAT"/>
    <property type="match status" value="1"/>
</dbReference>
<dbReference type="Proteomes" id="UP000727907">
    <property type="component" value="Unassembled WGS sequence"/>
</dbReference>
<feature type="domain" description="N-acetyltransferase" evidence="1">
    <location>
        <begin position="1"/>
        <end position="150"/>
    </location>
</feature>
<keyword evidence="3" id="KW-1185">Reference proteome</keyword>
<gene>
    <name evidence="2" type="ORF">KQ910_13400</name>
</gene>
<protein>
    <submittedName>
        <fullName evidence="2">GNAT family N-acetyltransferase</fullName>
        <ecNumber evidence="2">2.3.1.-</ecNumber>
    </submittedName>
</protein>
<evidence type="ECO:0000313" key="2">
    <source>
        <dbReference type="EMBL" id="MBU8874765.1"/>
    </source>
</evidence>
<dbReference type="RefSeq" id="WP_216960850.1">
    <property type="nucleotide sequence ID" value="NZ_JAHOPB010000001.1"/>
</dbReference>
<accession>A0ABS6IK01</accession>
<dbReference type="InterPro" id="IPR000182">
    <property type="entry name" value="GNAT_dom"/>
</dbReference>
<reference evidence="2 3" key="1">
    <citation type="submission" date="2021-06" db="EMBL/GenBank/DDBJ databases">
        <authorList>
            <person name="Lee D.H."/>
        </authorList>
    </citation>
    <scope>NUCLEOTIDE SEQUENCE [LARGE SCALE GENOMIC DNA]</scope>
    <source>
        <strain evidence="2 3">MMS21-HV4-11</strain>
    </source>
</reference>
<proteinExistence type="predicted"/>
<organism evidence="2 3">
    <name type="scientific">Reyranella humidisoli</name>
    <dbReference type="NCBI Taxonomy" id="2849149"/>
    <lineage>
        <taxon>Bacteria</taxon>
        <taxon>Pseudomonadati</taxon>
        <taxon>Pseudomonadota</taxon>
        <taxon>Alphaproteobacteria</taxon>
        <taxon>Hyphomicrobiales</taxon>
        <taxon>Reyranellaceae</taxon>
        <taxon>Reyranella</taxon>
    </lineage>
</organism>
<evidence type="ECO:0000259" key="1">
    <source>
        <dbReference type="PROSITE" id="PS51186"/>
    </source>
</evidence>
<evidence type="ECO:0000313" key="3">
    <source>
        <dbReference type="Proteomes" id="UP000727907"/>
    </source>
</evidence>